<reference evidence="1 2" key="1">
    <citation type="submission" date="2021-04" db="EMBL/GenBank/DDBJ databases">
        <authorList>
            <person name="Pira H."/>
            <person name="Risdian C."/>
            <person name="Wink J."/>
        </authorList>
    </citation>
    <scope>NUCLEOTIDE SEQUENCE [LARGE SCALE GENOMIC DNA]</scope>
    <source>
        <strain evidence="1 2">WHA3</strain>
    </source>
</reference>
<dbReference type="RefSeq" id="WP_218444571.1">
    <property type="nucleotide sequence ID" value="NZ_JAGSPA010000001.1"/>
</dbReference>
<dbReference type="EMBL" id="JAGSPA010000001">
    <property type="protein sequence ID" value="MBV7256126.1"/>
    <property type="molecule type" value="Genomic_DNA"/>
</dbReference>
<gene>
    <name evidence="1" type="ORF">KCG44_04940</name>
</gene>
<dbReference type="InterPro" id="IPR053158">
    <property type="entry name" value="CapK_Type1_Caps_Biosynth"/>
</dbReference>
<evidence type="ECO:0000313" key="1">
    <source>
        <dbReference type="EMBL" id="MBV7256126.1"/>
    </source>
</evidence>
<protein>
    <recommendedName>
        <fullName evidence="3">Adenylate-forming enzyme</fullName>
    </recommendedName>
</protein>
<comment type="caution">
    <text evidence="1">The sequence shown here is derived from an EMBL/GenBank/DDBJ whole genome shotgun (WGS) entry which is preliminary data.</text>
</comment>
<sequence length="392" mass="43525">MSAERLAQHRARFWSQLQPWIALTPALASHYGEPLARFPIVEPSDLRADYGAWNSHGKSDAELRRLANAAEAGELAEKELSAGWSTGTSGDNRGLFLADSAERADYVGQSLARLLPAPALLKKQRLALHLRASNSLYSDVKGGRFAFKHIPLVHDIEDVAEQLQTFSPTILIAPPHRLLDLAKVGLHLPDLRYLFCGSEPISQCERDVIKQAFCMRPRSIYQATEGFLAADCEHGRLHLNEYAIEFELEPVPGTKGFRPIITDLRRKSQPIVRLRSDDFIELDERPCFCGFGGRAILPPQGRVSDLWHISGRVLTPRQIVEAVEAELGGAVPWQAIADSRKVTLQVAPDDETNLAERAGEALSKLVGLDPTVVQNLEKWTGPKRRKVMWADG</sequence>
<name>A0ABS6SDZ1_9SPHN</name>
<accession>A0ABS6SDZ1</accession>
<proteinExistence type="predicted"/>
<evidence type="ECO:0008006" key="3">
    <source>
        <dbReference type="Google" id="ProtNLM"/>
    </source>
</evidence>
<organism evidence="1 2">
    <name type="scientific">Pacificimonas pallii</name>
    <dbReference type="NCBI Taxonomy" id="2827236"/>
    <lineage>
        <taxon>Bacteria</taxon>
        <taxon>Pseudomonadati</taxon>
        <taxon>Pseudomonadota</taxon>
        <taxon>Alphaproteobacteria</taxon>
        <taxon>Sphingomonadales</taxon>
        <taxon>Sphingosinicellaceae</taxon>
        <taxon>Pacificimonas</taxon>
    </lineage>
</organism>
<evidence type="ECO:0000313" key="2">
    <source>
        <dbReference type="Proteomes" id="UP000722336"/>
    </source>
</evidence>
<dbReference type="PANTHER" id="PTHR36932:SF1">
    <property type="entry name" value="CAPSULAR POLYSACCHARIDE BIOSYNTHESIS PROTEIN"/>
    <property type="match status" value="1"/>
</dbReference>
<dbReference type="Proteomes" id="UP000722336">
    <property type="component" value="Unassembled WGS sequence"/>
</dbReference>
<keyword evidence="2" id="KW-1185">Reference proteome</keyword>
<dbReference type="PANTHER" id="PTHR36932">
    <property type="entry name" value="CAPSULAR POLYSACCHARIDE BIOSYNTHESIS PROTEIN"/>
    <property type="match status" value="1"/>
</dbReference>